<name>A0A8K0HIG0_9ROSA</name>
<dbReference type="Pfam" id="PF00999">
    <property type="entry name" value="Na_H_Exchanger"/>
    <property type="match status" value="1"/>
</dbReference>
<feature type="transmembrane region" description="Helical" evidence="10">
    <location>
        <begin position="108"/>
        <end position="130"/>
    </location>
</feature>
<dbReference type="PANTHER" id="PTHR32468">
    <property type="entry name" value="CATION/H + ANTIPORTER"/>
    <property type="match status" value="1"/>
</dbReference>
<evidence type="ECO:0000256" key="9">
    <source>
        <dbReference type="ARBA" id="ARBA00038341"/>
    </source>
</evidence>
<dbReference type="GO" id="GO:0015297">
    <property type="term" value="F:antiporter activity"/>
    <property type="evidence" value="ECO:0007669"/>
    <property type="project" value="InterPro"/>
</dbReference>
<evidence type="ECO:0000256" key="8">
    <source>
        <dbReference type="ARBA" id="ARBA00023136"/>
    </source>
</evidence>
<evidence type="ECO:0000256" key="10">
    <source>
        <dbReference type="SAM" id="Phobius"/>
    </source>
</evidence>
<evidence type="ECO:0000259" key="13">
    <source>
        <dbReference type="Pfam" id="PF23259"/>
    </source>
</evidence>
<evidence type="ECO:0000256" key="6">
    <source>
        <dbReference type="ARBA" id="ARBA00022989"/>
    </source>
</evidence>
<dbReference type="GO" id="GO:0006885">
    <property type="term" value="P:regulation of pH"/>
    <property type="evidence" value="ECO:0007669"/>
    <property type="project" value="TreeGrafter"/>
</dbReference>
<feature type="domain" description="Cation/H(+) antiporter C-terminal" evidence="13">
    <location>
        <begin position="548"/>
        <end position="706"/>
    </location>
</feature>
<organism evidence="14 15">
    <name type="scientific">Rhamnella rubrinervis</name>
    <dbReference type="NCBI Taxonomy" id="2594499"/>
    <lineage>
        <taxon>Eukaryota</taxon>
        <taxon>Viridiplantae</taxon>
        <taxon>Streptophyta</taxon>
        <taxon>Embryophyta</taxon>
        <taxon>Tracheophyta</taxon>
        <taxon>Spermatophyta</taxon>
        <taxon>Magnoliopsida</taxon>
        <taxon>eudicotyledons</taxon>
        <taxon>Gunneridae</taxon>
        <taxon>Pentapetalae</taxon>
        <taxon>rosids</taxon>
        <taxon>fabids</taxon>
        <taxon>Rosales</taxon>
        <taxon>Rhamnaceae</taxon>
        <taxon>rhamnoid group</taxon>
        <taxon>Rhamneae</taxon>
        <taxon>Rhamnella</taxon>
    </lineage>
</organism>
<feature type="transmembrane region" description="Helical" evidence="10">
    <location>
        <begin position="223"/>
        <end position="240"/>
    </location>
</feature>
<evidence type="ECO:0000313" key="15">
    <source>
        <dbReference type="Proteomes" id="UP000796880"/>
    </source>
</evidence>
<dbReference type="GO" id="GO:0006813">
    <property type="term" value="P:potassium ion transport"/>
    <property type="evidence" value="ECO:0007669"/>
    <property type="project" value="UniProtKB-KW"/>
</dbReference>
<comment type="subcellular location">
    <subcellularLocation>
        <location evidence="1">Membrane</location>
        <topology evidence="1">Multi-pass membrane protein</topology>
    </subcellularLocation>
</comment>
<dbReference type="InterPro" id="IPR057290">
    <property type="entry name" value="CHX17_C"/>
</dbReference>
<evidence type="ECO:0000313" key="14">
    <source>
        <dbReference type="EMBL" id="KAF3452658.1"/>
    </source>
</evidence>
<feature type="domain" description="Cation/H+ exchanger transmembrane" evidence="11">
    <location>
        <begin position="2"/>
        <end position="335"/>
    </location>
</feature>
<feature type="transmembrane region" description="Helical" evidence="10">
    <location>
        <begin position="74"/>
        <end position="96"/>
    </location>
</feature>
<feature type="transmembrane region" description="Helical" evidence="10">
    <location>
        <begin position="36"/>
        <end position="54"/>
    </location>
</feature>
<dbReference type="OrthoDB" id="2687058at2759"/>
<comment type="similarity">
    <text evidence="9">Belongs to the monovalent cation:proton antiporter 2 (CPA2) transporter (TC 2.A.37) family. CHX (TC 2.A.37.4) subfamily.</text>
</comment>
<dbReference type="InterPro" id="IPR057291">
    <property type="entry name" value="CHX17_2nd"/>
</dbReference>
<keyword evidence="7" id="KW-0406">Ion transport</keyword>
<evidence type="ECO:0008006" key="16">
    <source>
        <dbReference type="Google" id="ProtNLM"/>
    </source>
</evidence>
<evidence type="ECO:0000256" key="3">
    <source>
        <dbReference type="ARBA" id="ARBA00022538"/>
    </source>
</evidence>
<feature type="transmembrane region" description="Helical" evidence="10">
    <location>
        <begin position="136"/>
        <end position="161"/>
    </location>
</feature>
<dbReference type="GO" id="GO:0016020">
    <property type="term" value="C:membrane"/>
    <property type="evidence" value="ECO:0007669"/>
    <property type="project" value="UniProtKB-SubCell"/>
</dbReference>
<keyword evidence="15" id="KW-1185">Reference proteome</keyword>
<evidence type="ECO:0000256" key="5">
    <source>
        <dbReference type="ARBA" id="ARBA00022958"/>
    </source>
</evidence>
<keyword evidence="6 10" id="KW-1133">Transmembrane helix</keyword>
<dbReference type="GO" id="GO:1902600">
    <property type="term" value="P:proton transmembrane transport"/>
    <property type="evidence" value="ECO:0007669"/>
    <property type="project" value="InterPro"/>
</dbReference>
<dbReference type="PANTHER" id="PTHR32468:SF74">
    <property type="entry name" value="CATION_H(+) ANTIPORTER 21-RELATED"/>
    <property type="match status" value="1"/>
</dbReference>
<keyword evidence="4 10" id="KW-0812">Transmembrane</keyword>
<feature type="transmembrane region" description="Helical" evidence="10">
    <location>
        <begin position="252"/>
        <end position="274"/>
    </location>
</feature>
<dbReference type="AlphaFoldDB" id="A0A8K0HIG0"/>
<dbReference type="InterPro" id="IPR038770">
    <property type="entry name" value="Na+/solute_symporter_sf"/>
</dbReference>
<dbReference type="Pfam" id="PF23256">
    <property type="entry name" value="CHX17_2nd"/>
    <property type="match status" value="1"/>
</dbReference>
<dbReference type="InterPro" id="IPR050794">
    <property type="entry name" value="CPA2_transporter"/>
</dbReference>
<dbReference type="Proteomes" id="UP000796880">
    <property type="component" value="Unassembled WGS sequence"/>
</dbReference>
<keyword evidence="2" id="KW-0813">Transport</keyword>
<evidence type="ECO:0000256" key="1">
    <source>
        <dbReference type="ARBA" id="ARBA00004141"/>
    </source>
</evidence>
<dbReference type="Pfam" id="PF23259">
    <property type="entry name" value="CHX17_C"/>
    <property type="match status" value="1"/>
</dbReference>
<dbReference type="EMBL" id="VOIH02000002">
    <property type="protein sequence ID" value="KAF3452658.1"/>
    <property type="molecule type" value="Genomic_DNA"/>
</dbReference>
<dbReference type="InterPro" id="IPR006153">
    <property type="entry name" value="Cation/H_exchanger_TM"/>
</dbReference>
<evidence type="ECO:0000259" key="12">
    <source>
        <dbReference type="Pfam" id="PF23256"/>
    </source>
</evidence>
<keyword evidence="3" id="KW-0633">Potassium transport</keyword>
<evidence type="ECO:0000259" key="11">
    <source>
        <dbReference type="Pfam" id="PF00999"/>
    </source>
</evidence>
<dbReference type="GO" id="GO:0012505">
    <property type="term" value="C:endomembrane system"/>
    <property type="evidence" value="ECO:0007669"/>
    <property type="project" value="TreeGrafter"/>
</dbReference>
<evidence type="ECO:0000256" key="7">
    <source>
        <dbReference type="ARBA" id="ARBA00023065"/>
    </source>
</evidence>
<feature type="domain" description="Cation/H(+) antiporter central" evidence="12">
    <location>
        <begin position="396"/>
        <end position="535"/>
    </location>
</feature>
<sequence>MLTLETLGNLSLIYYLFLVGLEVDIKPILRAGKKPLSIALVGLIIPIPIGYALHKLATGHPSSTGGLYSSRMKFGSIFWGIALATTNFPDLARILADLKLLHSEVGRIALSSAVITDLFSWILLVLSIAMASDGEYVTIAASIGFALVCLFALRPALAWLISRTSKDESYNEYHIGFVLASVPLFGYLTDSCGCESMLGAFMLGVIMPKGELKNTLMEKVEDFVSGLMMPLFFLIIGLRTNRLGFGNKHISVGAYIIVVVLSFSAKVVSTFFAAVFMNNMSMRDGLALGLLMNTKGLLALIIISAGRDLKVLSFESFTVMISSIWLMTTLVAPILARTYKPSKSLGTYNRRTINSVERDDSAEFRILTCIHNQRNISSLVNILEASNATRQSPISAFAVHLVENTGRAAAMLIVHDTCKTDKDEDDINKEPPSNYMTNSFENLEIRNGGITVQQLTVVSSYSTIHEDICSLAEDKKVSLIIVPFHNQSTVIIEGATSSENNAHSPLRDVNKNVLDNAQCSVAVFVDRGLTTLQQMDSSHGGIRRHFYMLFIGGADDRDALAYAWRMSKVPRTNLTVIRFLPGDDVIDQPIDNDNGDEDNEEILNADNEKPVDDDYIKQFIAKSRNCENVEFVEKIVSNGDEIVKEVGGLEEKGDLYIVGRGKKRLSPLTAGLSELTDCPELGPLGDILVTSSFMAESSVLIVQQGTPSTEDDQYAANGGQLKEHTAGRMTWQVQEIETPEFAPFVHRRGRNGMHDTDHL</sequence>
<feature type="transmembrane region" description="Helical" evidence="10">
    <location>
        <begin position="286"/>
        <end position="305"/>
    </location>
</feature>
<reference evidence="14" key="1">
    <citation type="submission" date="2020-03" db="EMBL/GenBank/DDBJ databases">
        <title>A high-quality chromosome-level genome assembly of a woody plant with both climbing and erect habits, Rhamnella rubrinervis.</title>
        <authorList>
            <person name="Lu Z."/>
            <person name="Yang Y."/>
            <person name="Zhu X."/>
            <person name="Sun Y."/>
        </authorList>
    </citation>
    <scope>NUCLEOTIDE SEQUENCE</scope>
    <source>
        <strain evidence="14">BYM</strain>
        <tissue evidence="14">Leaf</tissue>
    </source>
</reference>
<feature type="transmembrane region" description="Helical" evidence="10">
    <location>
        <begin position="12"/>
        <end position="29"/>
    </location>
</feature>
<feature type="transmembrane region" description="Helical" evidence="10">
    <location>
        <begin position="317"/>
        <end position="336"/>
    </location>
</feature>
<keyword evidence="8 10" id="KW-0472">Membrane</keyword>
<proteinExistence type="inferred from homology"/>
<dbReference type="Gene3D" id="1.20.1530.20">
    <property type="match status" value="1"/>
</dbReference>
<comment type="caution">
    <text evidence="14">The sequence shown here is derived from an EMBL/GenBank/DDBJ whole genome shotgun (WGS) entry which is preliminary data.</text>
</comment>
<keyword evidence="5" id="KW-0630">Potassium</keyword>
<evidence type="ECO:0000256" key="2">
    <source>
        <dbReference type="ARBA" id="ARBA00022448"/>
    </source>
</evidence>
<accession>A0A8K0HIG0</accession>
<protein>
    <recommendedName>
        <fullName evidence="16">Cation/H+ exchanger domain-containing protein</fullName>
    </recommendedName>
</protein>
<gene>
    <name evidence="14" type="ORF">FNV43_RR03091</name>
</gene>
<feature type="transmembrane region" description="Helical" evidence="10">
    <location>
        <begin position="173"/>
        <end position="203"/>
    </location>
</feature>
<evidence type="ECO:0000256" key="4">
    <source>
        <dbReference type="ARBA" id="ARBA00022692"/>
    </source>
</evidence>